<dbReference type="InterPro" id="IPR037682">
    <property type="entry name" value="TonB_C"/>
</dbReference>
<dbReference type="InterPro" id="IPR001387">
    <property type="entry name" value="Cro/C1-type_HTH"/>
</dbReference>
<protein>
    <submittedName>
        <fullName evidence="6">TonB family protein</fullName>
    </submittedName>
</protein>
<gene>
    <name evidence="6" type="ORF">ABFZ84_07190</name>
</gene>
<feature type="domain" description="HTH cro/C1-type" evidence="5">
    <location>
        <begin position="30"/>
        <end position="60"/>
    </location>
</feature>
<evidence type="ECO:0000313" key="7">
    <source>
        <dbReference type="Proteomes" id="UP001560685"/>
    </source>
</evidence>
<dbReference type="SMART" id="SM00530">
    <property type="entry name" value="HTH_XRE"/>
    <property type="match status" value="1"/>
</dbReference>
<dbReference type="CDD" id="cd00093">
    <property type="entry name" value="HTH_XRE"/>
    <property type="match status" value="1"/>
</dbReference>
<dbReference type="InterPro" id="IPR050400">
    <property type="entry name" value="Bact_Cytoskel_RodZ"/>
</dbReference>
<dbReference type="SUPFAM" id="SSF47413">
    <property type="entry name" value="lambda repressor-like DNA-binding domains"/>
    <property type="match status" value="1"/>
</dbReference>
<dbReference type="NCBIfam" id="TIGR01352">
    <property type="entry name" value="tonB_Cterm"/>
    <property type="match status" value="1"/>
</dbReference>
<evidence type="ECO:0000259" key="5">
    <source>
        <dbReference type="PROSITE" id="PS50943"/>
    </source>
</evidence>
<dbReference type="PROSITE" id="PS50943">
    <property type="entry name" value="HTH_CROC1"/>
    <property type="match status" value="1"/>
</dbReference>
<comment type="subcellular location">
    <subcellularLocation>
        <location evidence="1">Membrane</location>
        <topology evidence="1">Single-pass membrane protein</topology>
    </subcellularLocation>
</comment>
<dbReference type="Gene3D" id="1.10.260.40">
    <property type="entry name" value="lambda repressor-like DNA-binding domains"/>
    <property type="match status" value="1"/>
</dbReference>
<evidence type="ECO:0000256" key="1">
    <source>
        <dbReference type="ARBA" id="ARBA00004167"/>
    </source>
</evidence>
<evidence type="ECO:0000256" key="2">
    <source>
        <dbReference type="ARBA" id="ARBA00022692"/>
    </source>
</evidence>
<keyword evidence="7" id="KW-1185">Reference proteome</keyword>
<evidence type="ECO:0000256" key="3">
    <source>
        <dbReference type="ARBA" id="ARBA00022989"/>
    </source>
</evidence>
<reference evidence="6 7" key="1">
    <citation type="submission" date="2024-05" db="EMBL/GenBank/DDBJ databases">
        <title>Three bacterial strains, DH-69, EH-24, and ECK-19 isolated from coastal sediments.</title>
        <authorList>
            <person name="Ye Y.-Q."/>
            <person name="Du Z.-J."/>
        </authorList>
    </citation>
    <scope>NUCLEOTIDE SEQUENCE [LARGE SCALE GENOMIC DNA]</scope>
    <source>
        <strain evidence="6 7">ECK-19</strain>
    </source>
</reference>
<dbReference type="InterPro" id="IPR010982">
    <property type="entry name" value="Lambda_DNA-bd_dom_sf"/>
</dbReference>
<dbReference type="EMBL" id="JBEHZE010000001">
    <property type="protein sequence ID" value="MEX6633332.1"/>
    <property type="molecule type" value="Genomic_DNA"/>
</dbReference>
<accession>A0ABV3Z7L9</accession>
<organism evidence="6 7">
    <name type="scientific">Hyphococcus lacteus</name>
    <dbReference type="NCBI Taxonomy" id="3143536"/>
    <lineage>
        <taxon>Bacteria</taxon>
        <taxon>Pseudomonadati</taxon>
        <taxon>Pseudomonadota</taxon>
        <taxon>Alphaproteobacteria</taxon>
        <taxon>Parvularculales</taxon>
        <taxon>Parvularculaceae</taxon>
        <taxon>Hyphococcus</taxon>
    </lineage>
</organism>
<keyword evidence="3" id="KW-1133">Transmembrane helix</keyword>
<evidence type="ECO:0000313" key="6">
    <source>
        <dbReference type="EMBL" id="MEX6633332.1"/>
    </source>
</evidence>
<dbReference type="PANTHER" id="PTHR34475">
    <property type="match status" value="1"/>
</dbReference>
<dbReference type="Pfam" id="PF13413">
    <property type="entry name" value="HTH_25"/>
    <property type="match status" value="1"/>
</dbReference>
<dbReference type="PANTHER" id="PTHR34475:SF1">
    <property type="entry name" value="CYTOSKELETON PROTEIN RODZ"/>
    <property type="match status" value="1"/>
</dbReference>
<name>A0ABV3Z7L9_9PROT</name>
<dbReference type="SUPFAM" id="SSF74653">
    <property type="entry name" value="TolA/TonB C-terminal domain"/>
    <property type="match status" value="1"/>
</dbReference>
<proteinExistence type="predicted"/>
<comment type="caution">
    <text evidence="6">The sequence shown here is derived from an EMBL/GenBank/DDBJ whole genome shotgun (WGS) entry which is preliminary data.</text>
</comment>
<keyword evidence="4" id="KW-0472">Membrane</keyword>
<sequence>MASGSANIVDMADARARLGTGEVANVGVRLASVRERQGISLQEVAARIHVKESHLAAIENVDASALPARPYALGFVKTYAEFLELDPRATVEQFKQDAGYDAPVEIETEKFRAAEQVVEAQGGQMSLPAITAILAFVIWCLWQLSLPHEVTELGQPDRPQVAKKLDVSAPTPELVVGELVEARIVEEIAPVYPRSCASSAQTVETVDVSYTVSASGRITAERIASSTNDCFNDAALNAIRRWQFEPRTIDGVRRPAYDQSYRFQFDRP</sequence>
<dbReference type="Proteomes" id="UP001560685">
    <property type="component" value="Unassembled WGS sequence"/>
</dbReference>
<dbReference type="InterPro" id="IPR006260">
    <property type="entry name" value="TonB/TolA_C"/>
</dbReference>
<dbReference type="Pfam" id="PF03544">
    <property type="entry name" value="TonB_C"/>
    <property type="match status" value="1"/>
</dbReference>
<evidence type="ECO:0000256" key="4">
    <source>
        <dbReference type="ARBA" id="ARBA00023136"/>
    </source>
</evidence>
<dbReference type="RefSeq" id="WP_369313286.1">
    <property type="nucleotide sequence ID" value="NZ_JBEHZE010000001.1"/>
</dbReference>
<keyword evidence="2" id="KW-0812">Transmembrane</keyword>
<dbReference type="Gene3D" id="3.30.1150.10">
    <property type="match status" value="1"/>
</dbReference>